<dbReference type="Proteomes" id="UP000245507">
    <property type="component" value="Unassembled WGS sequence"/>
</dbReference>
<protein>
    <submittedName>
        <fullName evidence="1">Uncharacterized protein</fullName>
    </submittedName>
</protein>
<sequence>MRFGRAYRRAVGLGVCGVAIGIAALAPFSERTTATLDLRGSVAGSGRTAEPVPPPTGGALAATVTWPQAAADLEPEDICIVVYDDDGLVMDGGEDVVAAIPGQPVAARWTAVGLAEGRYTLWVAQCPSAADDTRRFVEPQYLGGGADADVATWVEVTEGNHVDVGTIALHAAPLATWPEAS</sequence>
<reference evidence="1 2" key="1">
    <citation type="submission" date="2018-05" db="EMBL/GenBank/DDBJ databases">
        <title>Nocardioides silvaticus genome.</title>
        <authorList>
            <person name="Li C."/>
            <person name="Wang G."/>
        </authorList>
    </citation>
    <scope>NUCLEOTIDE SEQUENCE [LARGE SCALE GENOMIC DNA]</scope>
    <source>
        <strain evidence="1 2">CCTCC AB 2018079</strain>
    </source>
</reference>
<dbReference type="AlphaFoldDB" id="A0A316TKB8"/>
<comment type="caution">
    <text evidence="1">The sequence shown here is derived from an EMBL/GenBank/DDBJ whole genome shotgun (WGS) entry which is preliminary data.</text>
</comment>
<dbReference type="OrthoDB" id="9845764at2"/>
<evidence type="ECO:0000313" key="1">
    <source>
        <dbReference type="EMBL" id="PWN04870.1"/>
    </source>
</evidence>
<keyword evidence="2" id="KW-1185">Reference proteome</keyword>
<evidence type="ECO:0000313" key="2">
    <source>
        <dbReference type="Proteomes" id="UP000245507"/>
    </source>
</evidence>
<organism evidence="1 2">
    <name type="scientific">Nocardioides silvaticus</name>
    <dbReference type="NCBI Taxonomy" id="2201891"/>
    <lineage>
        <taxon>Bacteria</taxon>
        <taxon>Bacillati</taxon>
        <taxon>Actinomycetota</taxon>
        <taxon>Actinomycetes</taxon>
        <taxon>Propionibacteriales</taxon>
        <taxon>Nocardioidaceae</taxon>
        <taxon>Nocardioides</taxon>
    </lineage>
</organism>
<name>A0A316TKB8_9ACTN</name>
<dbReference type="RefSeq" id="WP_109692375.1">
    <property type="nucleotide sequence ID" value="NZ_QGDD01000001.1"/>
</dbReference>
<dbReference type="EMBL" id="QGDD01000001">
    <property type="protein sequence ID" value="PWN04870.1"/>
    <property type="molecule type" value="Genomic_DNA"/>
</dbReference>
<accession>A0A316TKB8</accession>
<gene>
    <name evidence="1" type="ORF">DJ010_04505</name>
</gene>
<proteinExistence type="predicted"/>